<feature type="region of interest" description="Disordered" evidence="1">
    <location>
        <begin position="50"/>
        <end position="69"/>
    </location>
</feature>
<accession>A0ABP0G0C7</accession>
<protein>
    <submittedName>
        <fullName evidence="2">Uncharacterized protein</fullName>
    </submittedName>
</protein>
<dbReference type="EMBL" id="CAWYQH010000097">
    <property type="protein sequence ID" value="CAK8684119.1"/>
    <property type="molecule type" value="Genomic_DNA"/>
</dbReference>
<gene>
    <name evidence="2" type="ORF">CVLEPA_LOCUS15122</name>
</gene>
<name>A0ABP0G0C7_CLALP</name>
<evidence type="ECO:0000256" key="1">
    <source>
        <dbReference type="SAM" id="MobiDB-lite"/>
    </source>
</evidence>
<proteinExistence type="predicted"/>
<dbReference type="Proteomes" id="UP001642483">
    <property type="component" value="Unassembled WGS sequence"/>
</dbReference>
<sequence length="606" mass="68090">MMSRRKDLRPWCVEIELSSSPTNFNGSEAVPWSEDLNGNMLEAAGREMDDVIQTEGNSDVSSSPESDIDFDKFLEESIESIGSNDSNFDKITDFSASNGAFNGNNSCQDEEIPNQSAGRLSVTEYSLEKFPPSPMKPCRKHSRRSSGSSQHPPRKKNKVSFRDPISEKRSFFQDGMPHQLQENISTSSEEYQSYSSEESEEESLSEEYTLQDVFDELDNITYSEELNTENSSDCENDIGPNTSAGNQSADADAQTNAELTEANDSKLEHDRLPDDAYVGVELEEASMATMPKPKVSKRMKKHLSCNQEELENFFMKLRKPVKKRPSLDIVTEITIPDGNDKKDLNKGYLNADKSQGTTPPKKDGCHDLNDTPEDLVALNITKREVTQDVSADVPLSERHLSVKEDTRPRYSESLRQWDVVLDDNFASDDNSEKKIAAFDDGWNEEDYVSKGSLFSTANEENLITSTETKEFGIDHNNSIQSRLDFKHDETKPDLNVDLTNSANTVVTANTAEKDDVKDWEESSTAVNLDTSENNFDFSFSSTYESRIGAIVKDQPIKKSTSKSNFISARQNQTQESHPIRDYILRLFGMCFFCINASPGSYFSQPQ</sequence>
<organism evidence="2 3">
    <name type="scientific">Clavelina lepadiformis</name>
    <name type="common">Light-bulb sea squirt</name>
    <name type="synonym">Ascidia lepadiformis</name>
    <dbReference type="NCBI Taxonomy" id="159417"/>
    <lineage>
        <taxon>Eukaryota</taxon>
        <taxon>Metazoa</taxon>
        <taxon>Chordata</taxon>
        <taxon>Tunicata</taxon>
        <taxon>Ascidiacea</taxon>
        <taxon>Aplousobranchia</taxon>
        <taxon>Clavelinidae</taxon>
        <taxon>Clavelina</taxon>
    </lineage>
</organism>
<comment type="caution">
    <text evidence="2">The sequence shown here is derived from an EMBL/GenBank/DDBJ whole genome shotgun (WGS) entry which is preliminary data.</text>
</comment>
<evidence type="ECO:0000313" key="3">
    <source>
        <dbReference type="Proteomes" id="UP001642483"/>
    </source>
</evidence>
<feature type="region of interest" description="Disordered" evidence="1">
    <location>
        <begin position="128"/>
        <end position="206"/>
    </location>
</feature>
<feature type="region of interest" description="Disordered" evidence="1">
    <location>
        <begin position="226"/>
        <end position="268"/>
    </location>
</feature>
<reference evidence="2 3" key="1">
    <citation type="submission" date="2024-02" db="EMBL/GenBank/DDBJ databases">
        <authorList>
            <person name="Daric V."/>
            <person name="Darras S."/>
        </authorList>
    </citation>
    <scope>NUCLEOTIDE SEQUENCE [LARGE SCALE GENOMIC DNA]</scope>
</reference>
<feature type="compositionally biased region" description="Low complexity" evidence="1">
    <location>
        <begin position="185"/>
        <end position="196"/>
    </location>
</feature>
<keyword evidence="3" id="KW-1185">Reference proteome</keyword>
<evidence type="ECO:0000313" key="2">
    <source>
        <dbReference type="EMBL" id="CAK8684119.1"/>
    </source>
</evidence>
<feature type="compositionally biased region" description="Basic and acidic residues" evidence="1">
    <location>
        <begin position="160"/>
        <end position="171"/>
    </location>
</feature>
<feature type="compositionally biased region" description="Basic and acidic residues" evidence="1">
    <location>
        <begin position="360"/>
        <end position="369"/>
    </location>
</feature>
<feature type="compositionally biased region" description="Polar residues" evidence="1">
    <location>
        <begin position="54"/>
        <end position="65"/>
    </location>
</feature>
<feature type="region of interest" description="Disordered" evidence="1">
    <location>
        <begin position="340"/>
        <end position="370"/>
    </location>
</feature>
<feature type="compositionally biased region" description="Polar residues" evidence="1">
    <location>
        <begin position="226"/>
        <end position="258"/>
    </location>
</feature>